<keyword evidence="2 5" id="KW-0812">Transmembrane</keyword>
<evidence type="ECO:0000256" key="2">
    <source>
        <dbReference type="ARBA" id="ARBA00022692"/>
    </source>
</evidence>
<dbReference type="InterPro" id="IPR052706">
    <property type="entry name" value="Membrane-Transporter-like"/>
</dbReference>
<dbReference type="PANTHER" id="PTHR43310">
    <property type="entry name" value="SULFATE TRANSPORTER YBAR-RELATED"/>
    <property type="match status" value="1"/>
</dbReference>
<dbReference type="CDD" id="cd07042">
    <property type="entry name" value="STAS_SulP_like_sulfate_transporter"/>
    <property type="match status" value="1"/>
</dbReference>
<keyword evidence="9" id="KW-1185">Reference proteome</keyword>
<protein>
    <submittedName>
        <fullName evidence="8">Sulfate transporter</fullName>
    </submittedName>
</protein>
<feature type="transmembrane region" description="Helical" evidence="5">
    <location>
        <begin position="170"/>
        <end position="192"/>
    </location>
</feature>
<dbReference type="InterPro" id="IPR018488">
    <property type="entry name" value="cNMP-bd_CS"/>
</dbReference>
<reference evidence="8 9" key="1">
    <citation type="submission" date="2017-12" db="EMBL/GenBank/DDBJ databases">
        <title>Legionella sainthelensi LA01-117, whole genome sequence of a clinical isolate from New Zealand.</title>
        <authorList>
            <person name="Cree S.L."/>
            <person name="Slow S."/>
            <person name="Kennedy M.A."/>
            <person name="Murdoch D.R."/>
            <person name="Biggs P.J."/>
            <person name="Anderson T."/>
        </authorList>
    </citation>
    <scope>NUCLEOTIDE SEQUENCE [LARGE SCALE GENOMIC DNA]</scope>
    <source>
        <strain evidence="8 9">LA01-117</strain>
    </source>
</reference>
<dbReference type="PANTHER" id="PTHR43310:SF2">
    <property type="entry name" value="SLC26A_SULP TRANSPORTER DOMAIN-CONTAINING PROTEIN"/>
    <property type="match status" value="1"/>
</dbReference>
<dbReference type="Pfam" id="PF00916">
    <property type="entry name" value="Sulfate_transp"/>
    <property type="match status" value="1"/>
</dbReference>
<evidence type="ECO:0000313" key="9">
    <source>
        <dbReference type="Proteomes" id="UP000234343"/>
    </source>
</evidence>
<dbReference type="AlphaFoldDB" id="A0A2H5FNG6"/>
<dbReference type="SUPFAM" id="SSF51206">
    <property type="entry name" value="cAMP-binding domain-like"/>
    <property type="match status" value="1"/>
</dbReference>
<keyword evidence="4 5" id="KW-0472">Membrane</keyword>
<feature type="transmembrane region" description="Helical" evidence="5">
    <location>
        <begin position="132"/>
        <end position="150"/>
    </location>
</feature>
<accession>A0A2H5FNG6</accession>
<feature type="domain" description="STAS" evidence="7">
    <location>
        <begin position="449"/>
        <end position="560"/>
    </location>
</feature>
<evidence type="ECO:0000256" key="5">
    <source>
        <dbReference type="SAM" id="Phobius"/>
    </source>
</evidence>
<feature type="transmembrane region" description="Helical" evidence="5">
    <location>
        <begin position="204"/>
        <end position="224"/>
    </location>
</feature>
<dbReference type="Pfam" id="PF01740">
    <property type="entry name" value="STAS"/>
    <property type="match status" value="1"/>
</dbReference>
<feature type="transmembrane region" description="Helical" evidence="5">
    <location>
        <begin position="12"/>
        <end position="33"/>
    </location>
</feature>
<dbReference type="EMBL" id="CP025491">
    <property type="protein sequence ID" value="AUH73052.1"/>
    <property type="molecule type" value="Genomic_DNA"/>
</dbReference>
<dbReference type="GO" id="GO:0016020">
    <property type="term" value="C:membrane"/>
    <property type="evidence" value="ECO:0007669"/>
    <property type="project" value="UniProtKB-SubCell"/>
</dbReference>
<evidence type="ECO:0000313" key="8">
    <source>
        <dbReference type="EMBL" id="AUH73052.1"/>
    </source>
</evidence>
<dbReference type="Gene3D" id="2.60.120.10">
    <property type="entry name" value="Jelly Rolls"/>
    <property type="match status" value="1"/>
</dbReference>
<keyword evidence="3 5" id="KW-1133">Transmembrane helix</keyword>
<evidence type="ECO:0000259" key="6">
    <source>
        <dbReference type="PROSITE" id="PS50042"/>
    </source>
</evidence>
<dbReference type="InterPro" id="IPR002645">
    <property type="entry name" value="STAS_dom"/>
</dbReference>
<sequence>MTRSQLITAAMAGLIIGIDNIISIIAFSSIIYQGILNNYVPMIINLFILSLIIIGTNSLLRSKINYAIAQFQDEAAILYATLAIIIYQNLPVGTSTEVIFTTTLIIIGLTTFISGFTFYLVGKFELGNIIRYLPYPVICGFFAATGRLIFSANLDLLVGQSIDYYHWVLWFSPEILLHWLPPLLAAFLIFFLKMKFKSSYILQGVFFLLIVLFYLVLYAMNITIAEADTQGFMLVSFNNISTSQSLNFHLSSFHFFFSLDLLNCIGLIILLTFIALLLNVSSLEFVTETSIDLNQELKITGQANMASGLLGGIIGYLSVSATSFVKEQGKSKITGFIALVPAAIVFFLGQQTIAFLPKLIIGAYLFYIAINFLYDWLIATWNVVSVSEYSIILLIVATSIFFNIIVAVGLGIIISTILFAFRYSMVNPIKHQFSGAIFHSSFIRKPALNKILAQHRDKIQYFKLQGFLFFGSVYNITKTIEKLSHIDYIILDFELTTNIDSSIVILFKNLKQLALKNKIKFVFCSMNDDMHASITNLSNLEKDTNWLMFFKDREQAFQWCENQLIDKYLHLHLQDLTLENQLSDIGFSAELIKVIQENIQPSCYEEGALICKEGEKASNVLLVHRGQVNVYVGHKLILTVDSGNILGEIAMYTNKKRSATLIASQVTIIYEIDIEFIQKRSVITPEIIGQFHECMAKIMASRIIAQNKRMKVFDKF</sequence>
<dbReference type="SUPFAM" id="SSF52091">
    <property type="entry name" value="SpoIIaa-like"/>
    <property type="match status" value="1"/>
</dbReference>
<dbReference type="PROSITE" id="PS00888">
    <property type="entry name" value="CNMP_BINDING_1"/>
    <property type="match status" value="1"/>
</dbReference>
<name>A0A2H5FNG6_9GAMM</name>
<feature type="transmembrane region" description="Helical" evidence="5">
    <location>
        <begin position="361"/>
        <end position="379"/>
    </location>
</feature>
<dbReference type="PROSITE" id="PS50042">
    <property type="entry name" value="CNMP_BINDING_3"/>
    <property type="match status" value="1"/>
</dbReference>
<dbReference type="InterPro" id="IPR000595">
    <property type="entry name" value="cNMP-bd_dom"/>
</dbReference>
<dbReference type="RefSeq" id="WP_101900601.1">
    <property type="nucleotide sequence ID" value="NZ_CP025491.2"/>
</dbReference>
<feature type="transmembrane region" description="Helical" evidence="5">
    <location>
        <begin position="99"/>
        <end position="120"/>
    </location>
</feature>
<dbReference type="InterPro" id="IPR014710">
    <property type="entry name" value="RmlC-like_jellyroll"/>
</dbReference>
<comment type="subcellular location">
    <subcellularLocation>
        <location evidence="1">Membrane</location>
        <topology evidence="1">Multi-pass membrane protein</topology>
    </subcellularLocation>
</comment>
<dbReference type="CDD" id="cd00038">
    <property type="entry name" value="CAP_ED"/>
    <property type="match status" value="1"/>
</dbReference>
<evidence type="ECO:0000256" key="1">
    <source>
        <dbReference type="ARBA" id="ARBA00004141"/>
    </source>
</evidence>
<dbReference type="Gene3D" id="3.30.750.24">
    <property type="entry name" value="STAS domain"/>
    <property type="match status" value="1"/>
</dbReference>
<organism evidence="8 9">
    <name type="scientific">Legionella sainthelensi</name>
    <dbReference type="NCBI Taxonomy" id="28087"/>
    <lineage>
        <taxon>Bacteria</taxon>
        <taxon>Pseudomonadati</taxon>
        <taxon>Pseudomonadota</taxon>
        <taxon>Gammaproteobacteria</taxon>
        <taxon>Legionellales</taxon>
        <taxon>Legionellaceae</taxon>
        <taxon>Legionella</taxon>
    </lineage>
</organism>
<dbReference type="InterPro" id="IPR036513">
    <property type="entry name" value="STAS_dom_sf"/>
</dbReference>
<dbReference type="PROSITE" id="PS50801">
    <property type="entry name" value="STAS"/>
    <property type="match status" value="1"/>
</dbReference>
<dbReference type="KEGG" id="lsh:CAB17_14105"/>
<feature type="transmembrane region" description="Helical" evidence="5">
    <location>
        <begin position="331"/>
        <end position="349"/>
    </location>
</feature>
<feature type="domain" description="Cyclic nucleotide-binding" evidence="6">
    <location>
        <begin position="595"/>
        <end position="673"/>
    </location>
</feature>
<feature type="transmembrane region" description="Helical" evidence="5">
    <location>
        <begin position="39"/>
        <end position="60"/>
    </location>
</feature>
<gene>
    <name evidence="8" type="ORF">CAB17_14105</name>
</gene>
<proteinExistence type="predicted"/>
<dbReference type="PROSITE" id="PS00889">
    <property type="entry name" value="CNMP_BINDING_2"/>
    <property type="match status" value="1"/>
</dbReference>
<evidence type="ECO:0000256" key="3">
    <source>
        <dbReference type="ARBA" id="ARBA00022989"/>
    </source>
</evidence>
<dbReference type="InterPro" id="IPR011547">
    <property type="entry name" value="SLC26A/SulP_dom"/>
</dbReference>
<feature type="transmembrane region" description="Helical" evidence="5">
    <location>
        <begin position="67"/>
        <end position="87"/>
    </location>
</feature>
<dbReference type="Proteomes" id="UP000234343">
    <property type="component" value="Chromosome"/>
</dbReference>
<evidence type="ECO:0000259" key="7">
    <source>
        <dbReference type="PROSITE" id="PS50801"/>
    </source>
</evidence>
<dbReference type="InterPro" id="IPR018490">
    <property type="entry name" value="cNMP-bd_dom_sf"/>
</dbReference>
<evidence type="ECO:0000256" key="4">
    <source>
        <dbReference type="ARBA" id="ARBA00023136"/>
    </source>
</evidence>
<dbReference type="Pfam" id="PF00027">
    <property type="entry name" value="cNMP_binding"/>
    <property type="match status" value="1"/>
</dbReference>
<feature type="transmembrane region" description="Helical" evidence="5">
    <location>
        <begin position="391"/>
        <end position="421"/>
    </location>
</feature>
<feature type="transmembrane region" description="Helical" evidence="5">
    <location>
        <begin position="255"/>
        <end position="278"/>
    </location>
</feature>